<dbReference type="RefSeq" id="WP_215623201.1">
    <property type="nucleotide sequence ID" value="NZ_CP076134.1"/>
</dbReference>
<dbReference type="GO" id="GO:1902670">
    <property type="term" value="F:carbon dioxide binding"/>
    <property type="evidence" value="ECO:0007669"/>
    <property type="project" value="TreeGrafter"/>
</dbReference>
<dbReference type="EMBL" id="CP076134">
    <property type="protein sequence ID" value="QWG14591.1"/>
    <property type="molecule type" value="Genomic_DNA"/>
</dbReference>
<protein>
    <submittedName>
        <fullName evidence="2">HypC/HybG/HupF family hydrogenase formation chaperone</fullName>
    </submittedName>
</protein>
<dbReference type="SUPFAM" id="SSF159127">
    <property type="entry name" value="HupF/HypC-like"/>
    <property type="match status" value="1"/>
</dbReference>
<dbReference type="InterPro" id="IPR001109">
    <property type="entry name" value="Hydrogenase_HupF/HypC"/>
</dbReference>
<dbReference type="InterPro" id="IPR019812">
    <property type="entry name" value="Hydgase_assmbl_chp_CS"/>
</dbReference>
<gene>
    <name evidence="2" type="ORF">KMZ29_07985</name>
</gene>
<dbReference type="GO" id="GO:0005506">
    <property type="term" value="F:iron ion binding"/>
    <property type="evidence" value="ECO:0007669"/>
    <property type="project" value="TreeGrafter"/>
</dbReference>
<dbReference type="GO" id="GO:0051604">
    <property type="term" value="P:protein maturation"/>
    <property type="evidence" value="ECO:0007669"/>
    <property type="project" value="TreeGrafter"/>
</dbReference>
<organism evidence="2 3">
    <name type="scientific">Bradyrhizobium sediminis</name>
    <dbReference type="NCBI Taxonomy" id="2840469"/>
    <lineage>
        <taxon>Bacteria</taxon>
        <taxon>Pseudomonadati</taxon>
        <taxon>Pseudomonadota</taxon>
        <taxon>Alphaproteobacteria</taxon>
        <taxon>Hyphomicrobiales</taxon>
        <taxon>Nitrobacteraceae</taxon>
        <taxon>Bradyrhizobium</taxon>
    </lineage>
</organism>
<comment type="similarity">
    <text evidence="1">Belongs to the HupF/HypC family.</text>
</comment>
<reference evidence="2" key="1">
    <citation type="submission" date="2021-06" db="EMBL/GenBank/DDBJ databases">
        <title>Bradyrhizobium sp. S2-20-1 Genome sequencing.</title>
        <authorList>
            <person name="Jin L."/>
        </authorList>
    </citation>
    <scope>NUCLEOTIDE SEQUENCE</scope>
    <source>
        <strain evidence="2">S2-20-1</strain>
    </source>
</reference>
<dbReference type="Pfam" id="PF01455">
    <property type="entry name" value="HupF_HypC"/>
    <property type="match status" value="1"/>
</dbReference>
<evidence type="ECO:0000256" key="1">
    <source>
        <dbReference type="ARBA" id="ARBA00006018"/>
    </source>
</evidence>
<proteinExistence type="inferred from homology"/>
<dbReference type="NCBIfam" id="TIGR00074">
    <property type="entry name" value="hypC_hupF"/>
    <property type="match status" value="1"/>
</dbReference>
<sequence length="104" mass="11036">MCIGVPMKVIRPGSGYAVCEAAGESREVDMRLVGDQPEGTWVLVFLDAAREVVTSEQASLIGNALAALRLALAGNTEGIDELFPDLAGREPELPPHLQIHLPSS</sequence>
<name>A0A975NHE5_9BRAD</name>
<dbReference type="PANTHER" id="PTHR35177:SF2">
    <property type="entry name" value="HYDROGENASE MATURATION FACTOR HYBG"/>
    <property type="match status" value="1"/>
</dbReference>
<dbReference type="Gene3D" id="2.30.30.140">
    <property type="match status" value="1"/>
</dbReference>
<evidence type="ECO:0000313" key="3">
    <source>
        <dbReference type="Proteomes" id="UP000680839"/>
    </source>
</evidence>
<accession>A0A975NHE5</accession>
<dbReference type="PROSITE" id="PS01097">
    <property type="entry name" value="HUPF_HYPC"/>
    <property type="match status" value="1"/>
</dbReference>
<dbReference type="PANTHER" id="PTHR35177">
    <property type="entry name" value="HYDROGENASE MATURATION FACTOR HYBG"/>
    <property type="match status" value="1"/>
</dbReference>
<dbReference type="AlphaFoldDB" id="A0A975NHE5"/>
<dbReference type="PRINTS" id="PR00445">
    <property type="entry name" value="HUPFHYPC"/>
</dbReference>
<evidence type="ECO:0000313" key="2">
    <source>
        <dbReference type="EMBL" id="QWG14591.1"/>
    </source>
</evidence>
<dbReference type="Proteomes" id="UP000680839">
    <property type="component" value="Chromosome"/>
</dbReference>